<evidence type="ECO:0000256" key="4">
    <source>
        <dbReference type="ARBA" id="ARBA00022777"/>
    </source>
</evidence>
<organism evidence="8 9">
    <name type="scientific">Auxenochlorella protothecoides</name>
    <name type="common">Green microalga</name>
    <name type="synonym">Chlorella protothecoides</name>
    <dbReference type="NCBI Taxonomy" id="3075"/>
    <lineage>
        <taxon>Eukaryota</taxon>
        <taxon>Viridiplantae</taxon>
        <taxon>Chlorophyta</taxon>
        <taxon>core chlorophytes</taxon>
        <taxon>Trebouxiophyceae</taxon>
        <taxon>Chlorellales</taxon>
        <taxon>Chlorellaceae</taxon>
        <taxon>Auxenochlorella</taxon>
    </lineage>
</organism>
<dbReference type="InterPro" id="IPR035966">
    <property type="entry name" value="PKF_sf"/>
</dbReference>
<evidence type="ECO:0000256" key="3">
    <source>
        <dbReference type="ARBA" id="ARBA00022723"/>
    </source>
</evidence>
<dbReference type="InterPro" id="IPR050929">
    <property type="entry name" value="PFKA"/>
</dbReference>
<dbReference type="InterPro" id="IPR000023">
    <property type="entry name" value="Phosphofructokinase_dom"/>
</dbReference>
<dbReference type="Proteomes" id="UP000279271">
    <property type="component" value="Unassembled WGS sequence"/>
</dbReference>
<protein>
    <recommendedName>
        <fullName evidence="7">Phosphofructokinase domain-containing protein</fullName>
    </recommendedName>
</protein>
<keyword evidence="3" id="KW-0479">Metal-binding</keyword>
<feature type="region of interest" description="Disordered" evidence="6">
    <location>
        <begin position="430"/>
        <end position="450"/>
    </location>
</feature>
<comment type="caution">
    <text evidence="8">The sequence shown here is derived from an EMBL/GenBank/DDBJ whole genome shotgun (WGS) entry which is preliminary data.</text>
</comment>
<evidence type="ECO:0000256" key="2">
    <source>
        <dbReference type="ARBA" id="ARBA00022679"/>
    </source>
</evidence>
<dbReference type="SUPFAM" id="SSF53784">
    <property type="entry name" value="Phosphofructokinase"/>
    <property type="match status" value="1"/>
</dbReference>
<accession>A0A3M7L364</accession>
<dbReference type="PANTHER" id="PTHR45770">
    <property type="entry name" value="ATP-DEPENDENT 6-PHOSPHOFRUCTOKINASE 1"/>
    <property type="match status" value="1"/>
</dbReference>
<feature type="domain" description="Phosphofructokinase" evidence="7">
    <location>
        <begin position="147"/>
        <end position="407"/>
    </location>
</feature>
<name>A0A3M7L364_AUXPR</name>
<keyword evidence="2" id="KW-0808">Transferase</keyword>
<evidence type="ECO:0000313" key="8">
    <source>
        <dbReference type="EMBL" id="RMZ56534.1"/>
    </source>
</evidence>
<dbReference type="AlphaFoldDB" id="A0A3M7L364"/>
<dbReference type="Gene3D" id="3.40.50.450">
    <property type="match status" value="1"/>
</dbReference>
<keyword evidence="4" id="KW-0418">Kinase</keyword>
<evidence type="ECO:0000256" key="1">
    <source>
        <dbReference type="ARBA" id="ARBA00001946"/>
    </source>
</evidence>
<comment type="cofactor">
    <cofactor evidence="1">
        <name>Mg(2+)</name>
        <dbReference type="ChEBI" id="CHEBI:18420"/>
    </cofactor>
</comment>
<evidence type="ECO:0000259" key="7">
    <source>
        <dbReference type="Pfam" id="PF00365"/>
    </source>
</evidence>
<dbReference type="UniPathway" id="UPA00109">
    <property type="reaction ID" value="UER00182"/>
</dbReference>
<dbReference type="Pfam" id="PF00365">
    <property type="entry name" value="PFK"/>
    <property type="match status" value="1"/>
</dbReference>
<sequence>MAGAATHRSHGENPASEASQPEASTQRDLAASEGATRASAPLKSNPSIPVTVRSDGLQYLEVKDLRSVLKPRKSPFCATNNAGAGFVGDTDLVRIGIMEYESSHSSGAQGSGLYDAADNSWVDIPPYAIRSGPRESIYHDPKQVTAALVTCGGLCPGLNDVVQNIVYTLEDHGVPEDQIFGIRFGLRGFLDRHTKPIMLSRAAVEGIQLKGGTVLGTSRGNAKMHEIVDRLRLWGVNMLFVIGGNGGNAAAHAIARECERQGVVCNVVGVPKSIDNDIQLIDRCFGFDTAVEEAQRSLICARTEARSASGISIVKLMGRSSGFISLNASMASGVVDVCLIPEIPFSVPRLVAHVQTILAAKDYCVICVAEGAGQDVVQEGGAGGTDASGNPILKDIGTFLRDRFEEAIEASEGGAKGDGDGAAIHSGGSSRSTLFARPSHPRNPDPLPQGIDVRYIDPSYMIRSIPTITTDRIYCKVLSQGAVHGAFAGYTDFTVGLVNTHYVYLPTTTIIQSARTVDPAGRQWNRLKTAINQPDLA</sequence>
<reference evidence="9" key="1">
    <citation type="journal article" date="2018" name="Algal Res.">
        <title>Characterization of plant carbon substrate utilization by Auxenochlorella protothecoides.</title>
        <authorList>
            <person name="Vogler B.W."/>
            <person name="Starkenburg S.R."/>
            <person name="Sudasinghe N."/>
            <person name="Schambach J.Y."/>
            <person name="Rollin J.A."/>
            <person name="Pattathil S."/>
            <person name="Barry A.N."/>
        </authorList>
    </citation>
    <scope>NUCLEOTIDE SEQUENCE [LARGE SCALE GENOMIC DNA]</scope>
    <source>
        <strain evidence="9">UTEX 25</strain>
    </source>
</reference>
<dbReference type="GO" id="GO:0046872">
    <property type="term" value="F:metal ion binding"/>
    <property type="evidence" value="ECO:0007669"/>
    <property type="project" value="UniProtKB-KW"/>
</dbReference>
<gene>
    <name evidence="8" type="ORF">APUTEX25_001381</name>
</gene>
<feature type="region of interest" description="Disordered" evidence="6">
    <location>
        <begin position="1"/>
        <end position="49"/>
    </location>
</feature>
<dbReference type="GO" id="GO:0006002">
    <property type="term" value="P:fructose 6-phosphate metabolic process"/>
    <property type="evidence" value="ECO:0007669"/>
    <property type="project" value="InterPro"/>
</dbReference>
<proteinExistence type="predicted"/>
<dbReference type="PRINTS" id="PR00476">
    <property type="entry name" value="PHFRCTKINASE"/>
</dbReference>
<evidence type="ECO:0000313" key="9">
    <source>
        <dbReference type="Proteomes" id="UP000279271"/>
    </source>
</evidence>
<feature type="compositionally biased region" description="Polar residues" evidence="6">
    <location>
        <begin position="16"/>
        <end position="27"/>
    </location>
</feature>
<evidence type="ECO:0000256" key="6">
    <source>
        <dbReference type="SAM" id="MobiDB-lite"/>
    </source>
</evidence>
<dbReference type="GO" id="GO:0003872">
    <property type="term" value="F:6-phosphofructokinase activity"/>
    <property type="evidence" value="ECO:0007669"/>
    <property type="project" value="InterPro"/>
</dbReference>
<dbReference type="InterPro" id="IPR022953">
    <property type="entry name" value="ATP_PFK"/>
</dbReference>
<keyword evidence="5" id="KW-0460">Magnesium</keyword>
<dbReference type="EMBL" id="QOKY01000142">
    <property type="protein sequence ID" value="RMZ56534.1"/>
    <property type="molecule type" value="Genomic_DNA"/>
</dbReference>
<evidence type="ECO:0000256" key="5">
    <source>
        <dbReference type="ARBA" id="ARBA00022842"/>
    </source>
</evidence>